<feature type="compositionally biased region" description="Polar residues" evidence="1">
    <location>
        <begin position="303"/>
        <end position="318"/>
    </location>
</feature>
<dbReference type="Proteomes" id="UP000001307">
    <property type="component" value="Unassembled WGS sequence"/>
</dbReference>
<evidence type="ECO:0000313" key="2">
    <source>
        <dbReference type="EMBL" id="CBY22977.1"/>
    </source>
</evidence>
<dbReference type="InParanoid" id="E4X0U2"/>
<dbReference type="AlphaFoldDB" id="E4X0U2"/>
<evidence type="ECO:0000313" key="3">
    <source>
        <dbReference type="Proteomes" id="UP000001307"/>
    </source>
</evidence>
<sequence length="349" mass="40154">MQKGMTTRREVLGEQEALLRSMAHNPALKKGQEPLSVFTSLESVISNFGYSTKTKVSSTPSKDLFSFYFFSQLLSRRVPAAGFLNKTSARLEWTDIRKSFRQRNVIRLAENMQRRKSGTGELAPGRAWSQAHRQYHEHAFKQHHKDGKLLQRQVDNPNRLPRGRSQAFVKFHKQSSTPNLKYLVAGKTLPINSRPHSILEQSMVVSTKSKQTSSQVPMKPKTRPKSRQLESVADRVKSHQKSTKASQQKQIKKQISFPGFPWTTQKAEDWATPPQVVFLEGPSRPRRAKSEMKNHIFTPPTRRPSTTLYQKPIQPSKSRSAKVEDWLNRNTFQSRESKLDLRHAWSEKI</sequence>
<feature type="region of interest" description="Disordered" evidence="1">
    <location>
        <begin position="294"/>
        <end position="322"/>
    </location>
</feature>
<feature type="compositionally biased region" description="Low complexity" evidence="1">
    <location>
        <begin position="243"/>
        <end position="252"/>
    </location>
</feature>
<proteinExistence type="predicted"/>
<protein>
    <submittedName>
        <fullName evidence="2">Uncharacterized protein</fullName>
    </submittedName>
</protein>
<dbReference type="EMBL" id="FN653020">
    <property type="protein sequence ID" value="CBY22977.1"/>
    <property type="molecule type" value="Genomic_DNA"/>
</dbReference>
<feature type="region of interest" description="Disordered" evidence="1">
    <location>
        <begin position="205"/>
        <end position="252"/>
    </location>
</feature>
<evidence type="ECO:0000256" key="1">
    <source>
        <dbReference type="SAM" id="MobiDB-lite"/>
    </source>
</evidence>
<feature type="compositionally biased region" description="Polar residues" evidence="1">
    <location>
        <begin position="205"/>
        <end position="216"/>
    </location>
</feature>
<keyword evidence="3" id="KW-1185">Reference proteome</keyword>
<dbReference type="OrthoDB" id="10336595at2759"/>
<accession>E4X0U2</accession>
<gene>
    <name evidence="2" type="ORF">GSOID_T00014900001</name>
</gene>
<reference evidence="2" key="1">
    <citation type="journal article" date="2010" name="Science">
        <title>Plasticity of animal genome architecture unmasked by rapid evolution of a pelagic tunicate.</title>
        <authorList>
            <person name="Denoeud F."/>
            <person name="Henriet S."/>
            <person name="Mungpakdee S."/>
            <person name="Aury J.M."/>
            <person name="Da Silva C."/>
            <person name="Brinkmann H."/>
            <person name="Mikhaleva J."/>
            <person name="Olsen L.C."/>
            <person name="Jubin C."/>
            <person name="Canestro C."/>
            <person name="Bouquet J.M."/>
            <person name="Danks G."/>
            <person name="Poulain J."/>
            <person name="Campsteijn C."/>
            <person name="Adamski M."/>
            <person name="Cross I."/>
            <person name="Yadetie F."/>
            <person name="Muffato M."/>
            <person name="Louis A."/>
            <person name="Butcher S."/>
            <person name="Tsagkogeorga G."/>
            <person name="Konrad A."/>
            <person name="Singh S."/>
            <person name="Jensen M.F."/>
            <person name="Cong E.H."/>
            <person name="Eikeseth-Otteraa H."/>
            <person name="Noel B."/>
            <person name="Anthouard V."/>
            <person name="Porcel B.M."/>
            <person name="Kachouri-Lafond R."/>
            <person name="Nishino A."/>
            <person name="Ugolini M."/>
            <person name="Chourrout P."/>
            <person name="Nishida H."/>
            <person name="Aasland R."/>
            <person name="Huzurbazar S."/>
            <person name="Westhof E."/>
            <person name="Delsuc F."/>
            <person name="Lehrach H."/>
            <person name="Reinhardt R."/>
            <person name="Weissenbach J."/>
            <person name="Roy S.W."/>
            <person name="Artiguenave F."/>
            <person name="Postlethwait J.H."/>
            <person name="Manak J.R."/>
            <person name="Thompson E.M."/>
            <person name="Jaillon O."/>
            <person name="Du Pasquier L."/>
            <person name="Boudinot P."/>
            <person name="Liberles D.A."/>
            <person name="Volff J.N."/>
            <person name="Philippe H."/>
            <person name="Lenhard B."/>
            <person name="Roest Crollius H."/>
            <person name="Wincker P."/>
            <person name="Chourrout D."/>
        </authorList>
    </citation>
    <scope>NUCLEOTIDE SEQUENCE [LARGE SCALE GENOMIC DNA]</scope>
</reference>
<organism evidence="2">
    <name type="scientific">Oikopleura dioica</name>
    <name type="common">Tunicate</name>
    <dbReference type="NCBI Taxonomy" id="34765"/>
    <lineage>
        <taxon>Eukaryota</taxon>
        <taxon>Metazoa</taxon>
        <taxon>Chordata</taxon>
        <taxon>Tunicata</taxon>
        <taxon>Appendicularia</taxon>
        <taxon>Copelata</taxon>
        <taxon>Oikopleuridae</taxon>
        <taxon>Oikopleura</taxon>
    </lineage>
</organism>
<name>E4X0U2_OIKDI</name>